<gene>
    <name evidence="1" type="ORF">O1R50_23850</name>
</gene>
<accession>A0A9X3PCP4</accession>
<evidence type="ECO:0000313" key="2">
    <source>
        <dbReference type="Proteomes" id="UP001146067"/>
    </source>
</evidence>
<keyword evidence="2" id="KW-1185">Reference proteome</keyword>
<dbReference type="RefSeq" id="WP_270112761.1">
    <property type="nucleotide sequence ID" value="NZ_JAPZVP010000026.1"/>
</dbReference>
<evidence type="ECO:0000313" key="1">
    <source>
        <dbReference type="EMBL" id="MDA1362677.1"/>
    </source>
</evidence>
<dbReference type="EMBL" id="JAPZVP010000026">
    <property type="protein sequence ID" value="MDA1362677.1"/>
    <property type="molecule type" value="Genomic_DNA"/>
</dbReference>
<sequence length="220" mass="24063">MFALVAGCATGPELHDDFATYEVSSEPIPLTPIPGADITTWTEAIEGLEVGEWLNSGGPITDAYFPARAEPQEDPRVEADRLSWELEGVFPLEDVELTFSAHAMTDTSENMLSIYCEAAYGNYEYSASEWDIPFDEVRRVLQGCIAGSGNNAIGSEELSAWLDEQMDFAEAEYAATPQGRRFMGFADFVDAGNVLVWFSSSDRETTVSLSVDLRTEAGLS</sequence>
<reference evidence="1" key="1">
    <citation type="submission" date="2022-12" db="EMBL/GenBank/DDBJ databases">
        <title>Gycomyces niveus sp.nov.,a novel actinomycete isolated from soil in Shouguan.</title>
        <authorList>
            <person name="Yang X."/>
        </authorList>
    </citation>
    <scope>NUCLEOTIDE SEQUENCE</scope>
    <source>
        <strain evidence="1">NEAU-A15</strain>
    </source>
</reference>
<organism evidence="1 2">
    <name type="scientific">Glycomyces luteolus</name>
    <dbReference type="NCBI Taxonomy" id="2670330"/>
    <lineage>
        <taxon>Bacteria</taxon>
        <taxon>Bacillati</taxon>
        <taxon>Actinomycetota</taxon>
        <taxon>Actinomycetes</taxon>
        <taxon>Glycomycetales</taxon>
        <taxon>Glycomycetaceae</taxon>
        <taxon>Glycomyces</taxon>
    </lineage>
</organism>
<protein>
    <submittedName>
        <fullName evidence="1">Uncharacterized protein</fullName>
    </submittedName>
</protein>
<dbReference type="AlphaFoldDB" id="A0A9X3PCP4"/>
<proteinExistence type="predicted"/>
<name>A0A9X3PCP4_9ACTN</name>
<comment type="caution">
    <text evidence="1">The sequence shown here is derived from an EMBL/GenBank/DDBJ whole genome shotgun (WGS) entry which is preliminary data.</text>
</comment>
<dbReference type="Proteomes" id="UP001146067">
    <property type="component" value="Unassembled WGS sequence"/>
</dbReference>